<name>A0A090WZ80_9FLAO</name>
<evidence type="ECO:0000313" key="2">
    <source>
        <dbReference type="Proteomes" id="UP000029643"/>
    </source>
</evidence>
<reference evidence="1 2" key="1">
    <citation type="journal article" date="2014" name="Genome Announc.">
        <title>Draft Genome Sequences of Marine Flavobacterium Algibacter lectus Strains SS8 and NR4.</title>
        <authorList>
            <person name="Takatani N."/>
            <person name="Nakanishi M."/>
            <person name="Meirelles P."/>
            <person name="Mino S."/>
            <person name="Suda W."/>
            <person name="Oshima K."/>
            <person name="Hattori M."/>
            <person name="Ohkuma M."/>
            <person name="Hosokawa M."/>
            <person name="Miyashita K."/>
            <person name="Thompson F.L."/>
            <person name="Niwa A."/>
            <person name="Sawabe T."/>
            <person name="Sawabe T."/>
        </authorList>
    </citation>
    <scope>NUCLEOTIDE SEQUENCE [LARGE SCALE GENOMIC DNA]</scope>
    <source>
        <strain evidence="2">JCM19274</strain>
    </source>
</reference>
<protein>
    <submittedName>
        <fullName evidence="1">Uncharacterized protein</fullName>
    </submittedName>
</protein>
<comment type="caution">
    <text evidence="1">The sequence shown here is derived from an EMBL/GenBank/DDBJ whole genome shotgun (WGS) entry which is preliminary data.</text>
</comment>
<sequence>MRKLKYILIIIFFALTNIVFSQVSGTILMDSLSLPGAEIKFKKSNKGVMADFDGIFVLPLESEIKNNSLVISYAGLSIEIKNIELNNGKLNIGEFEIPYFKDISITEFEQLSESEKENCLPTYCWGGQLLGYYSTNKLEQEYLTLNCKERITEFEFNPTTKTIIVDWNLIKQCK</sequence>
<dbReference type="SUPFAM" id="SSF49464">
    <property type="entry name" value="Carboxypeptidase regulatory domain-like"/>
    <property type="match status" value="1"/>
</dbReference>
<dbReference type="InterPro" id="IPR008969">
    <property type="entry name" value="CarboxyPept-like_regulatory"/>
</dbReference>
<evidence type="ECO:0000313" key="1">
    <source>
        <dbReference type="EMBL" id="GAL81553.1"/>
    </source>
</evidence>
<proteinExistence type="predicted"/>
<accession>A0A090WZ80</accession>
<organism evidence="1 2">
    <name type="scientific">Algibacter lectus</name>
    <dbReference type="NCBI Taxonomy" id="221126"/>
    <lineage>
        <taxon>Bacteria</taxon>
        <taxon>Pseudomonadati</taxon>
        <taxon>Bacteroidota</taxon>
        <taxon>Flavobacteriia</taxon>
        <taxon>Flavobacteriales</taxon>
        <taxon>Flavobacteriaceae</taxon>
        <taxon>Algibacter</taxon>
    </lineage>
</organism>
<gene>
    <name evidence="1" type="ORF">JCM19274_398</name>
</gene>
<dbReference type="Proteomes" id="UP000029643">
    <property type="component" value="Unassembled WGS sequence"/>
</dbReference>
<dbReference type="AlphaFoldDB" id="A0A090WZ80"/>
<dbReference type="EMBL" id="BBNU01000017">
    <property type="protein sequence ID" value="GAL81553.1"/>
    <property type="molecule type" value="Genomic_DNA"/>
</dbReference>